<proteinExistence type="predicted"/>
<organism evidence="2 3">
    <name type="scientific">Hoeflea algicola</name>
    <dbReference type="NCBI Taxonomy" id="2983763"/>
    <lineage>
        <taxon>Bacteria</taxon>
        <taxon>Pseudomonadati</taxon>
        <taxon>Pseudomonadota</taxon>
        <taxon>Alphaproteobacteria</taxon>
        <taxon>Hyphomicrobiales</taxon>
        <taxon>Rhizobiaceae</taxon>
        <taxon>Hoeflea</taxon>
    </lineage>
</organism>
<dbReference type="Proteomes" id="UP001073227">
    <property type="component" value="Unassembled WGS sequence"/>
</dbReference>
<accession>A0ABT3ZFR8</accession>
<dbReference type="RefSeq" id="WP_267656374.1">
    <property type="nucleotide sequence ID" value="NZ_JAOVZR010000003.1"/>
</dbReference>
<keyword evidence="1" id="KW-1133">Transmembrane helix</keyword>
<protein>
    <submittedName>
        <fullName evidence="2">Uncharacterized protein</fullName>
    </submittedName>
</protein>
<evidence type="ECO:0000313" key="2">
    <source>
        <dbReference type="EMBL" id="MCY0150657.1"/>
    </source>
</evidence>
<keyword evidence="1" id="KW-0812">Transmembrane</keyword>
<keyword evidence="1" id="KW-0472">Membrane</keyword>
<name>A0ABT3ZFR8_9HYPH</name>
<sequence length="66" mass="7424">MKIMTDASAQLSIMESRIVAQRRKRGNILLMLVLFGFTATMFFVSYSHLQLETQTGSPVSRAVTDK</sequence>
<comment type="caution">
    <text evidence="2">The sequence shown here is derived from an EMBL/GenBank/DDBJ whole genome shotgun (WGS) entry which is preliminary data.</text>
</comment>
<feature type="transmembrane region" description="Helical" evidence="1">
    <location>
        <begin position="28"/>
        <end position="49"/>
    </location>
</feature>
<evidence type="ECO:0000256" key="1">
    <source>
        <dbReference type="SAM" id="Phobius"/>
    </source>
</evidence>
<evidence type="ECO:0000313" key="3">
    <source>
        <dbReference type="Proteomes" id="UP001073227"/>
    </source>
</evidence>
<keyword evidence="3" id="KW-1185">Reference proteome</keyword>
<gene>
    <name evidence="2" type="ORF">OEG84_23885</name>
</gene>
<reference evidence="2" key="1">
    <citation type="submission" date="2022-10" db="EMBL/GenBank/DDBJ databases">
        <title>Hoeflea sp. G2-23, isolated from marine algae.</title>
        <authorList>
            <person name="Kristyanto S."/>
            <person name="Kim J.M."/>
            <person name="Jeon C.O."/>
        </authorList>
    </citation>
    <scope>NUCLEOTIDE SEQUENCE</scope>
    <source>
        <strain evidence="2">G2-23</strain>
    </source>
</reference>
<dbReference type="EMBL" id="JAOVZR010000003">
    <property type="protein sequence ID" value="MCY0150657.1"/>
    <property type="molecule type" value="Genomic_DNA"/>
</dbReference>